<comment type="subcellular location">
    <subcellularLocation>
        <location evidence="1">Cell membrane</location>
        <topology evidence="1">Multi-pass membrane protein</topology>
    </subcellularLocation>
</comment>
<evidence type="ECO:0000256" key="4">
    <source>
        <dbReference type="ARBA" id="ARBA00022475"/>
    </source>
</evidence>
<dbReference type="SUPFAM" id="SSF143865">
    <property type="entry name" value="CorA soluble domain-like"/>
    <property type="match status" value="1"/>
</dbReference>
<keyword evidence="6 12" id="KW-0812">Transmembrane</keyword>
<accession>A0A399R9U3</accession>
<dbReference type="InterPro" id="IPR045861">
    <property type="entry name" value="CorA_cytoplasmic_dom"/>
</dbReference>
<keyword evidence="9" id="KW-0406">Ion transport</keyword>
<keyword evidence="4" id="KW-1003">Cell membrane</keyword>
<feature type="transmembrane region" description="Helical" evidence="12">
    <location>
        <begin position="309"/>
        <end position="331"/>
    </location>
</feature>
<dbReference type="InterPro" id="IPR045863">
    <property type="entry name" value="CorA_TM1_TM2"/>
</dbReference>
<dbReference type="GO" id="GO:0005886">
    <property type="term" value="C:plasma membrane"/>
    <property type="evidence" value="ECO:0007669"/>
    <property type="project" value="UniProtKB-SubCell"/>
</dbReference>
<proteinExistence type="inferred from homology"/>
<dbReference type="Gene3D" id="1.20.58.340">
    <property type="entry name" value="Magnesium transport protein CorA, transmembrane region"/>
    <property type="match status" value="2"/>
</dbReference>
<feature type="transmembrane region" description="Helical" evidence="12">
    <location>
        <begin position="343"/>
        <end position="363"/>
    </location>
</feature>
<organism evidence="13 14">
    <name type="scientific">Henriciella mobilis</name>
    <dbReference type="NCBI Taxonomy" id="2305467"/>
    <lineage>
        <taxon>Bacteria</taxon>
        <taxon>Pseudomonadati</taxon>
        <taxon>Pseudomonadota</taxon>
        <taxon>Alphaproteobacteria</taxon>
        <taxon>Hyphomonadales</taxon>
        <taxon>Hyphomonadaceae</taxon>
        <taxon>Henriciella</taxon>
    </lineage>
</organism>
<dbReference type="InterPro" id="IPR002523">
    <property type="entry name" value="MgTranspt_CorA/ZnTranspt_ZntB"/>
</dbReference>
<name>A0A399R9U3_9PROT</name>
<evidence type="ECO:0000256" key="5">
    <source>
        <dbReference type="ARBA" id="ARBA00022519"/>
    </source>
</evidence>
<keyword evidence="3" id="KW-0813">Transport</keyword>
<reference evidence="13 14" key="1">
    <citation type="submission" date="2018-08" db="EMBL/GenBank/DDBJ databases">
        <title>Henriciella mobilis sp. nov., isolated from seawater.</title>
        <authorList>
            <person name="Cheng H."/>
            <person name="Wu Y.-H."/>
            <person name="Xu X.-W."/>
            <person name="Guo L.-L."/>
        </authorList>
    </citation>
    <scope>NUCLEOTIDE SEQUENCE [LARGE SCALE GENOMIC DNA]</scope>
    <source>
        <strain evidence="13 14">JN25</strain>
    </source>
</reference>
<keyword evidence="14" id="KW-1185">Reference proteome</keyword>
<evidence type="ECO:0000256" key="11">
    <source>
        <dbReference type="SAM" id="MobiDB-lite"/>
    </source>
</evidence>
<dbReference type="Pfam" id="PF01544">
    <property type="entry name" value="CorA"/>
    <property type="match status" value="1"/>
</dbReference>
<evidence type="ECO:0000256" key="12">
    <source>
        <dbReference type="SAM" id="Phobius"/>
    </source>
</evidence>
<dbReference type="GO" id="GO:0050897">
    <property type="term" value="F:cobalt ion binding"/>
    <property type="evidence" value="ECO:0007669"/>
    <property type="project" value="TreeGrafter"/>
</dbReference>
<dbReference type="EMBL" id="QWFX01000013">
    <property type="protein sequence ID" value="RIJ28346.1"/>
    <property type="molecule type" value="Genomic_DNA"/>
</dbReference>
<keyword evidence="8 12" id="KW-1133">Transmembrane helix</keyword>
<gene>
    <name evidence="13" type="ORF">D1223_13210</name>
</gene>
<evidence type="ECO:0000256" key="3">
    <source>
        <dbReference type="ARBA" id="ARBA00022448"/>
    </source>
</evidence>
<evidence type="ECO:0000256" key="9">
    <source>
        <dbReference type="ARBA" id="ARBA00023065"/>
    </source>
</evidence>
<dbReference type="GO" id="GO:0015095">
    <property type="term" value="F:magnesium ion transmembrane transporter activity"/>
    <property type="evidence" value="ECO:0007669"/>
    <property type="project" value="TreeGrafter"/>
</dbReference>
<dbReference type="GO" id="GO:0000287">
    <property type="term" value="F:magnesium ion binding"/>
    <property type="evidence" value="ECO:0007669"/>
    <property type="project" value="TreeGrafter"/>
</dbReference>
<keyword evidence="5" id="KW-0997">Cell inner membrane</keyword>
<feature type="region of interest" description="Disordered" evidence="11">
    <location>
        <begin position="1"/>
        <end position="28"/>
    </location>
</feature>
<dbReference type="PANTHER" id="PTHR46494:SF3">
    <property type="entry name" value="ZINC TRANSPORT PROTEIN ZNTB"/>
    <property type="match status" value="1"/>
</dbReference>
<keyword evidence="7" id="KW-0862">Zinc</keyword>
<dbReference type="GO" id="GO:0015087">
    <property type="term" value="F:cobalt ion transmembrane transporter activity"/>
    <property type="evidence" value="ECO:0007669"/>
    <property type="project" value="TreeGrafter"/>
</dbReference>
<dbReference type="CDD" id="cd12833">
    <property type="entry name" value="ZntB-like_1"/>
    <property type="match status" value="1"/>
</dbReference>
<evidence type="ECO:0000256" key="2">
    <source>
        <dbReference type="ARBA" id="ARBA00009765"/>
    </source>
</evidence>
<evidence type="ECO:0000256" key="6">
    <source>
        <dbReference type="ARBA" id="ARBA00022692"/>
    </source>
</evidence>
<evidence type="ECO:0000256" key="8">
    <source>
        <dbReference type="ARBA" id="ARBA00022989"/>
    </source>
</evidence>
<keyword evidence="10 12" id="KW-0472">Membrane</keyword>
<comment type="similarity">
    <text evidence="2">Belongs to the CorA metal ion transporter (MIT) (TC 1.A.35) family.</text>
</comment>
<evidence type="ECO:0000313" key="13">
    <source>
        <dbReference type="EMBL" id="RIJ28346.1"/>
    </source>
</evidence>
<comment type="caution">
    <text evidence="13">The sequence shown here is derived from an EMBL/GenBank/DDBJ whole genome shotgun (WGS) entry which is preliminary data.</text>
</comment>
<evidence type="ECO:0000256" key="1">
    <source>
        <dbReference type="ARBA" id="ARBA00004651"/>
    </source>
</evidence>
<protein>
    <submittedName>
        <fullName evidence="13">Zinc transporter ZntB</fullName>
    </submittedName>
</protein>
<dbReference type="Gene3D" id="3.30.460.20">
    <property type="entry name" value="CorA soluble domain-like"/>
    <property type="match status" value="1"/>
</dbReference>
<evidence type="ECO:0000256" key="7">
    <source>
        <dbReference type="ARBA" id="ARBA00022833"/>
    </source>
</evidence>
<dbReference type="SUPFAM" id="SSF144083">
    <property type="entry name" value="Magnesium transport protein CorA, transmembrane region"/>
    <property type="match status" value="1"/>
</dbReference>
<evidence type="ECO:0000256" key="10">
    <source>
        <dbReference type="ARBA" id="ARBA00023136"/>
    </source>
</evidence>
<dbReference type="AlphaFoldDB" id="A0A399R9U3"/>
<dbReference type="Proteomes" id="UP000266385">
    <property type="component" value="Unassembled WGS sequence"/>
</dbReference>
<evidence type="ECO:0000313" key="14">
    <source>
        <dbReference type="Proteomes" id="UP000266385"/>
    </source>
</evidence>
<dbReference type="PANTHER" id="PTHR46494">
    <property type="entry name" value="CORA FAMILY METAL ION TRANSPORTER (EUROFUNG)"/>
    <property type="match status" value="1"/>
</dbReference>
<sequence>MRASAGVRAGLHRLPAPGRRRRRRDRLDRGLRCVPRNATNLMNTSSESTLIFGYEFDESGHARRLSWEDVASGPAARPGVRRWLHLNRLSPAVQTWLTRDSGIDQVIDQALLQEDTRPRCLAHDGGLLINLRGVNLNEGSDPEDMIAIRIWMTSDVVVSLRAFHIKAAQDLSERIMAGSVTENTGAIITFLANGLTERIEPVIAELDEKADDFEETLLTSDDKLPRSALSSFRRKVLTLRRYIIPQRDALAQMIREGEGLFTRAQIMQLREVADRVTRIGEELDTIRDRSTVLQEQIIEQRAERMNQRLFVLSIISAVFLPLGFVTGLFGVNVGGMPGVNSPLAFTLLCIGMLTLSTGLIFLFRKMRWL</sequence>